<feature type="domain" description="WCX" evidence="1">
    <location>
        <begin position="299"/>
        <end position="378"/>
    </location>
</feature>
<name>A0AAW9PS11_9CYAN</name>
<dbReference type="Proteomes" id="UP001333818">
    <property type="component" value="Unassembled WGS sequence"/>
</dbReference>
<proteinExistence type="predicted"/>
<evidence type="ECO:0000259" key="1">
    <source>
        <dbReference type="Pfam" id="PF25583"/>
    </source>
</evidence>
<gene>
    <name evidence="2" type="ORF">V2H45_13015</name>
</gene>
<evidence type="ECO:0000313" key="3">
    <source>
        <dbReference type="Proteomes" id="UP001333818"/>
    </source>
</evidence>
<dbReference type="EMBL" id="JAZBJZ010000048">
    <property type="protein sequence ID" value="MEE3717654.1"/>
    <property type="molecule type" value="Genomic_DNA"/>
</dbReference>
<dbReference type="AlphaFoldDB" id="A0AAW9PS11"/>
<accession>A0AAW9PS11</accession>
<comment type="caution">
    <text evidence="2">The sequence shown here is derived from an EMBL/GenBank/DDBJ whole genome shotgun (WGS) entry which is preliminary data.</text>
</comment>
<keyword evidence="3" id="KW-1185">Reference proteome</keyword>
<evidence type="ECO:0000313" key="2">
    <source>
        <dbReference type="EMBL" id="MEE3717654.1"/>
    </source>
</evidence>
<protein>
    <submittedName>
        <fullName evidence="2">WYL domain-containing protein</fullName>
    </submittedName>
</protein>
<sequence length="389" mass="45341">MPKPSQLHPYSDLSAFERLLLLIATFVHHPGVGCPDRLGKKTGTHHEALEAVRQKVCEVAQQYQIPLTDYAIPTLRKDLTILRKYGILSQHIYRWGYFLGTGAMTIPELQIAMNALASMATYQRSPQAIRIYRDLENKLRGLQETTAQDLLYPVRSQIDRAIIYTNPDEMLAKPTNRHNLFSCLDAIETAIYNGQAIELYRHADPYAGNISYIQVVPLQLLYHDIAWYLLYEYIEDKHIEIERIDRFRDYIKPIGTPRDIELQKHSLKIAHDLLQKGWGLYLGDREEQALEKQGMLKYMRIEVRFFEPAIAFIQEGENRHPFQKIGKKGKDYLDYAINLPPRSLNEFCRWLNRFMDSVQVRNPPELVSRYQQAASRLAKLYDTKTTDDR</sequence>
<dbReference type="InterPro" id="IPR057727">
    <property type="entry name" value="WCX_dom"/>
</dbReference>
<reference evidence="2" key="1">
    <citation type="submission" date="2024-01" db="EMBL/GenBank/DDBJ databases">
        <title>Bank of Algae and Cyanobacteria of the Azores (BACA) strain genomes.</title>
        <authorList>
            <person name="Luz R."/>
            <person name="Cordeiro R."/>
            <person name="Fonseca A."/>
            <person name="Goncalves V."/>
        </authorList>
    </citation>
    <scope>NUCLEOTIDE SEQUENCE</scope>
    <source>
        <strain evidence="2">BACA0141</strain>
    </source>
</reference>
<organism evidence="2 3">
    <name type="scientific">Tumidithrix elongata BACA0141</name>
    <dbReference type="NCBI Taxonomy" id="2716417"/>
    <lineage>
        <taxon>Bacteria</taxon>
        <taxon>Bacillati</taxon>
        <taxon>Cyanobacteriota</taxon>
        <taxon>Cyanophyceae</taxon>
        <taxon>Pseudanabaenales</taxon>
        <taxon>Pseudanabaenaceae</taxon>
        <taxon>Tumidithrix</taxon>
        <taxon>Tumidithrix elongata</taxon>
    </lineage>
</organism>
<dbReference type="Pfam" id="PF25583">
    <property type="entry name" value="WCX"/>
    <property type="match status" value="1"/>
</dbReference>
<dbReference type="RefSeq" id="WP_330484085.1">
    <property type="nucleotide sequence ID" value="NZ_JAZBJZ010000048.1"/>
</dbReference>